<dbReference type="PANTHER" id="PTHR45436">
    <property type="entry name" value="SENSOR HISTIDINE KINASE YKOH"/>
    <property type="match status" value="1"/>
</dbReference>
<dbReference type="Pfam" id="PF08521">
    <property type="entry name" value="2CSK_N"/>
    <property type="match status" value="1"/>
</dbReference>
<evidence type="ECO:0000313" key="15">
    <source>
        <dbReference type="Proteomes" id="UP000280395"/>
    </source>
</evidence>
<feature type="transmembrane region" description="Helical" evidence="11">
    <location>
        <begin position="199"/>
        <end position="221"/>
    </location>
</feature>
<dbReference type="EC" id="2.7.13.3" evidence="3"/>
<dbReference type="GO" id="GO:0000155">
    <property type="term" value="F:phosphorelay sensor kinase activity"/>
    <property type="evidence" value="ECO:0007669"/>
    <property type="project" value="InterPro"/>
</dbReference>
<evidence type="ECO:0000256" key="11">
    <source>
        <dbReference type="SAM" id="Phobius"/>
    </source>
</evidence>
<feature type="domain" description="Histidine kinase" evidence="12">
    <location>
        <begin position="278"/>
        <end position="488"/>
    </location>
</feature>
<dbReference type="PROSITE" id="PS50885">
    <property type="entry name" value="HAMP"/>
    <property type="match status" value="1"/>
</dbReference>
<comment type="caution">
    <text evidence="14">The sequence shown here is derived from an EMBL/GenBank/DDBJ whole genome shotgun (WGS) entry which is preliminary data.</text>
</comment>
<keyword evidence="5" id="KW-0808">Transferase</keyword>
<keyword evidence="4" id="KW-0597">Phosphoprotein</keyword>
<dbReference type="AlphaFoldDB" id="A0A3M5U2E3"/>
<dbReference type="InterPro" id="IPR004358">
    <property type="entry name" value="Sig_transdc_His_kin-like_C"/>
</dbReference>
<dbReference type="Pfam" id="PF02518">
    <property type="entry name" value="HATPase_c"/>
    <property type="match status" value="1"/>
</dbReference>
<dbReference type="PANTHER" id="PTHR45436:SF1">
    <property type="entry name" value="SENSOR PROTEIN QSEC"/>
    <property type="match status" value="1"/>
</dbReference>
<proteinExistence type="predicted"/>
<keyword evidence="8 11" id="KW-1133">Transmembrane helix</keyword>
<dbReference type="SUPFAM" id="SSF55874">
    <property type="entry name" value="ATPase domain of HSP90 chaperone/DNA topoisomerase II/histidine kinase"/>
    <property type="match status" value="1"/>
</dbReference>
<name>A0A3M5U2E3_PSESX</name>
<feature type="transmembrane region" description="Helical" evidence="11">
    <location>
        <begin position="38"/>
        <end position="59"/>
    </location>
</feature>
<organism evidence="14 15">
    <name type="scientific">Pseudomonas syringae pv. avii</name>
    <dbReference type="NCBI Taxonomy" id="663959"/>
    <lineage>
        <taxon>Bacteria</taxon>
        <taxon>Pseudomonadati</taxon>
        <taxon>Pseudomonadota</taxon>
        <taxon>Gammaproteobacteria</taxon>
        <taxon>Pseudomonadales</taxon>
        <taxon>Pseudomonadaceae</taxon>
        <taxon>Pseudomonas</taxon>
        <taxon>Pseudomonas syringae</taxon>
    </lineage>
</organism>
<evidence type="ECO:0000259" key="13">
    <source>
        <dbReference type="PROSITE" id="PS50885"/>
    </source>
</evidence>
<dbReference type="SUPFAM" id="SSF47384">
    <property type="entry name" value="Homodimeric domain of signal transducing histidine kinase"/>
    <property type="match status" value="1"/>
</dbReference>
<gene>
    <name evidence="14" type="ORF">ALP29_04645</name>
</gene>
<comment type="subcellular location">
    <subcellularLocation>
        <location evidence="2">Membrane</location>
    </subcellularLocation>
</comment>
<dbReference type="Proteomes" id="UP000280395">
    <property type="component" value="Unassembled WGS sequence"/>
</dbReference>
<evidence type="ECO:0000256" key="9">
    <source>
        <dbReference type="ARBA" id="ARBA00023012"/>
    </source>
</evidence>
<dbReference type="EMBL" id="RBUA01001600">
    <property type="protein sequence ID" value="RMU39946.1"/>
    <property type="molecule type" value="Genomic_DNA"/>
</dbReference>
<dbReference type="Gene3D" id="6.10.340.10">
    <property type="match status" value="1"/>
</dbReference>
<sequence length="488" mass="52967">MACARSSMANPSPSSPSAALAICWKPVMHKPSSLRWRLLCNLALLLVLLMLASGMSAYWNGREAADTAYDRTLLASARTIAAGLTQVDGTLSANVPYVALDTFAYDSAGRIYYQVNDIDQKLISGYENLPGPPPGTPRTDDYPALARFYNAMYLGQPVRVVSLLKAVSEPNMNGMAEIRVAETDEARVAMARSLMADTLLRLGMLAIGALLLVWFAVSAALRPLERLRTAVEERQPDDLRPLPLVEVQDEFGPLVRSLNHFTERLRGQFERQAQFIADAAHELRTPLAALKARLELGLRAEEPATWRNTLETAAQGTDRLTHLANQLLSLARIENGARAIAEGGAQLLDLSQLARELGMAMAPLAHARGVALALEADEPVWLRGEPTLLNELLSNLVDNALAHTPPGGNVILRVTAPAVLEVEDDGPGIPLDERDRVFERFYRRSQQGMGSGLGLAIVGEICRAHLAQISLHDGELAGLKVRVSFIAG</sequence>
<dbReference type="Pfam" id="PF00512">
    <property type="entry name" value="HisKA"/>
    <property type="match status" value="1"/>
</dbReference>
<evidence type="ECO:0000256" key="4">
    <source>
        <dbReference type="ARBA" id="ARBA00022553"/>
    </source>
</evidence>
<evidence type="ECO:0000256" key="3">
    <source>
        <dbReference type="ARBA" id="ARBA00012438"/>
    </source>
</evidence>
<comment type="catalytic activity">
    <reaction evidence="1">
        <text>ATP + protein L-histidine = ADP + protein N-phospho-L-histidine.</text>
        <dbReference type="EC" id="2.7.13.3"/>
    </reaction>
</comment>
<dbReference type="PRINTS" id="PR00344">
    <property type="entry name" value="BCTRLSENSOR"/>
</dbReference>
<dbReference type="CDD" id="cd00075">
    <property type="entry name" value="HATPase"/>
    <property type="match status" value="1"/>
</dbReference>
<feature type="domain" description="HAMP" evidence="13">
    <location>
        <begin position="218"/>
        <end position="270"/>
    </location>
</feature>
<keyword evidence="9" id="KW-0902">Two-component regulatory system</keyword>
<evidence type="ECO:0000256" key="1">
    <source>
        <dbReference type="ARBA" id="ARBA00000085"/>
    </source>
</evidence>
<keyword evidence="7" id="KW-0418">Kinase</keyword>
<dbReference type="InterPro" id="IPR005467">
    <property type="entry name" value="His_kinase_dom"/>
</dbReference>
<protein>
    <recommendedName>
        <fullName evidence="3">histidine kinase</fullName>
        <ecNumber evidence="3">2.7.13.3</ecNumber>
    </recommendedName>
</protein>
<evidence type="ECO:0000256" key="5">
    <source>
        <dbReference type="ARBA" id="ARBA00022679"/>
    </source>
</evidence>
<evidence type="ECO:0000256" key="7">
    <source>
        <dbReference type="ARBA" id="ARBA00022777"/>
    </source>
</evidence>
<accession>A0A3M5U2E3</accession>
<evidence type="ECO:0000256" key="2">
    <source>
        <dbReference type="ARBA" id="ARBA00004370"/>
    </source>
</evidence>
<dbReference type="SMART" id="SM00387">
    <property type="entry name" value="HATPase_c"/>
    <property type="match status" value="1"/>
</dbReference>
<dbReference type="SMART" id="SM00388">
    <property type="entry name" value="HisKA"/>
    <property type="match status" value="1"/>
</dbReference>
<dbReference type="Gene3D" id="1.10.287.130">
    <property type="match status" value="1"/>
</dbReference>
<keyword evidence="10 11" id="KW-0472">Membrane</keyword>
<dbReference type="GO" id="GO:0005886">
    <property type="term" value="C:plasma membrane"/>
    <property type="evidence" value="ECO:0007669"/>
    <property type="project" value="TreeGrafter"/>
</dbReference>
<dbReference type="InterPro" id="IPR013727">
    <property type="entry name" value="2CSK_N"/>
</dbReference>
<dbReference type="CDD" id="cd00082">
    <property type="entry name" value="HisKA"/>
    <property type="match status" value="1"/>
</dbReference>
<dbReference type="InterPro" id="IPR003660">
    <property type="entry name" value="HAMP_dom"/>
</dbReference>
<evidence type="ECO:0000256" key="6">
    <source>
        <dbReference type="ARBA" id="ARBA00022692"/>
    </source>
</evidence>
<dbReference type="InterPro" id="IPR003594">
    <property type="entry name" value="HATPase_dom"/>
</dbReference>
<dbReference type="InterPro" id="IPR036890">
    <property type="entry name" value="HATPase_C_sf"/>
</dbReference>
<dbReference type="SMART" id="SM00304">
    <property type="entry name" value="HAMP"/>
    <property type="match status" value="1"/>
</dbReference>
<dbReference type="InterPro" id="IPR036097">
    <property type="entry name" value="HisK_dim/P_sf"/>
</dbReference>
<dbReference type="PROSITE" id="PS50109">
    <property type="entry name" value="HIS_KIN"/>
    <property type="match status" value="1"/>
</dbReference>
<dbReference type="CDD" id="cd06225">
    <property type="entry name" value="HAMP"/>
    <property type="match status" value="1"/>
</dbReference>
<dbReference type="Pfam" id="PF00672">
    <property type="entry name" value="HAMP"/>
    <property type="match status" value="1"/>
</dbReference>
<evidence type="ECO:0000256" key="10">
    <source>
        <dbReference type="ARBA" id="ARBA00023136"/>
    </source>
</evidence>
<reference evidence="14 15" key="1">
    <citation type="submission" date="2018-08" db="EMBL/GenBank/DDBJ databases">
        <title>Recombination of ecologically and evolutionarily significant loci maintains genetic cohesion in the Pseudomonas syringae species complex.</title>
        <authorList>
            <person name="Dillon M."/>
            <person name="Thakur S."/>
            <person name="Almeida R.N.D."/>
            <person name="Weir B.S."/>
            <person name="Guttman D.S."/>
        </authorList>
    </citation>
    <scope>NUCLEOTIDE SEQUENCE [LARGE SCALE GENOMIC DNA]</scope>
    <source>
        <strain evidence="14 15">ICMP 14479</strain>
    </source>
</reference>
<evidence type="ECO:0000259" key="12">
    <source>
        <dbReference type="PROSITE" id="PS50109"/>
    </source>
</evidence>
<evidence type="ECO:0000313" key="14">
    <source>
        <dbReference type="EMBL" id="RMU39946.1"/>
    </source>
</evidence>
<evidence type="ECO:0000256" key="8">
    <source>
        <dbReference type="ARBA" id="ARBA00022989"/>
    </source>
</evidence>
<dbReference type="Gene3D" id="3.30.565.10">
    <property type="entry name" value="Histidine kinase-like ATPase, C-terminal domain"/>
    <property type="match status" value="1"/>
</dbReference>
<dbReference type="InterPro" id="IPR050428">
    <property type="entry name" value="TCS_sensor_his_kinase"/>
</dbReference>
<dbReference type="InterPro" id="IPR003661">
    <property type="entry name" value="HisK_dim/P_dom"/>
</dbReference>
<keyword evidence="6 11" id="KW-0812">Transmembrane</keyword>